<organism evidence="5 6">
    <name type="scientific">Rhizobium rhizogenes</name>
    <name type="common">Agrobacterium rhizogenes</name>
    <dbReference type="NCBI Taxonomy" id="359"/>
    <lineage>
        <taxon>Bacteria</taxon>
        <taxon>Pseudomonadati</taxon>
        <taxon>Pseudomonadota</taxon>
        <taxon>Alphaproteobacteria</taxon>
        <taxon>Hyphomicrobiales</taxon>
        <taxon>Rhizobiaceae</taxon>
        <taxon>Rhizobium/Agrobacterium group</taxon>
        <taxon>Rhizobium</taxon>
    </lineage>
</organism>
<dbReference type="InterPro" id="IPR036388">
    <property type="entry name" value="WH-like_DNA-bd_sf"/>
</dbReference>
<evidence type="ECO:0000259" key="4">
    <source>
        <dbReference type="PROSITE" id="PS50949"/>
    </source>
</evidence>
<keyword evidence="2" id="KW-0238">DNA-binding</keyword>
<dbReference type="InterPro" id="IPR008920">
    <property type="entry name" value="TF_FadR/GntR_C"/>
</dbReference>
<evidence type="ECO:0000313" key="6">
    <source>
        <dbReference type="Proteomes" id="UP000244335"/>
    </source>
</evidence>
<dbReference type="PROSITE" id="PS50949">
    <property type="entry name" value="HTH_GNTR"/>
    <property type="match status" value="1"/>
</dbReference>
<gene>
    <name evidence="5" type="ORF">DC430_08025</name>
</gene>
<dbReference type="SMART" id="SM00895">
    <property type="entry name" value="FCD"/>
    <property type="match status" value="1"/>
</dbReference>
<dbReference type="PANTHER" id="PTHR43537:SF5">
    <property type="entry name" value="UXU OPERON TRANSCRIPTIONAL REGULATOR"/>
    <property type="match status" value="1"/>
</dbReference>
<dbReference type="CDD" id="cd07377">
    <property type="entry name" value="WHTH_GntR"/>
    <property type="match status" value="1"/>
</dbReference>
<accession>A0AA92C465</accession>
<dbReference type="EMBL" id="QDFR01000002">
    <property type="protein sequence ID" value="PVE55160.1"/>
    <property type="molecule type" value="Genomic_DNA"/>
</dbReference>
<comment type="caution">
    <text evidence="5">The sequence shown here is derived from an EMBL/GenBank/DDBJ whole genome shotgun (WGS) entry which is preliminary data.</text>
</comment>
<keyword evidence="3" id="KW-0804">Transcription</keyword>
<evidence type="ECO:0000313" key="5">
    <source>
        <dbReference type="EMBL" id="PVE55160.1"/>
    </source>
</evidence>
<protein>
    <submittedName>
        <fullName evidence="5">GntR family transcriptional regulator</fullName>
    </submittedName>
</protein>
<evidence type="ECO:0000256" key="1">
    <source>
        <dbReference type="ARBA" id="ARBA00023015"/>
    </source>
</evidence>
<dbReference type="Pfam" id="PF00392">
    <property type="entry name" value="GntR"/>
    <property type="match status" value="1"/>
</dbReference>
<sequence length="239" mass="27065">MAEVEKADEREKQTHRRGFGVSTVYETLRNEIIELRLAPGSPIDELQLSERFSLSRTPIREALVRLSAEGLITTLTNRATIVSQIDFLGLPEFFDALTLMYRVTTRLAAANHTEADIAQIRTLQSAFALAVEQRDALAMISTNRDFHVAIAQAGGNRHYVELFTRLLDEGRRILRLYYSSFNDVLPNQYVSEHEDMIQAIIDRDVEKADALARAHADQIVMQIRSYITADTRQSANLSL</sequence>
<keyword evidence="1" id="KW-0805">Transcription regulation</keyword>
<feature type="domain" description="HTH gntR-type" evidence="4">
    <location>
        <begin position="18"/>
        <end position="85"/>
    </location>
</feature>
<dbReference type="Pfam" id="PF07729">
    <property type="entry name" value="FCD"/>
    <property type="match status" value="1"/>
</dbReference>
<evidence type="ECO:0000256" key="2">
    <source>
        <dbReference type="ARBA" id="ARBA00023125"/>
    </source>
</evidence>
<dbReference type="Proteomes" id="UP000244335">
    <property type="component" value="Unassembled WGS sequence"/>
</dbReference>
<name>A0AA92C465_RHIRH</name>
<dbReference type="InterPro" id="IPR011711">
    <property type="entry name" value="GntR_C"/>
</dbReference>
<dbReference type="PRINTS" id="PR00035">
    <property type="entry name" value="HTHGNTR"/>
</dbReference>
<reference evidence="5 6" key="1">
    <citation type="submission" date="2018-04" db="EMBL/GenBank/DDBJ databases">
        <authorList>
            <person name="Hagen T."/>
        </authorList>
    </citation>
    <scope>NUCLEOTIDE SEQUENCE [LARGE SCALE GENOMIC DNA]</scope>
    <source>
        <strain evidence="5 6">TPD7009</strain>
    </source>
</reference>
<dbReference type="GO" id="GO:0003700">
    <property type="term" value="F:DNA-binding transcription factor activity"/>
    <property type="evidence" value="ECO:0007669"/>
    <property type="project" value="InterPro"/>
</dbReference>
<dbReference type="SUPFAM" id="SSF46785">
    <property type="entry name" value="Winged helix' DNA-binding domain"/>
    <property type="match status" value="1"/>
</dbReference>
<dbReference type="InterPro" id="IPR036390">
    <property type="entry name" value="WH_DNA-bd_sf"/>
</dbReference>
<dbReference type="RefSeq" id="WP_116492892.1">
    <property type="nucleotide sequence ID" value="NZ_QDFR01000002.1"/>
</dbReference>
<dbReference type="AlphaFoldDB" id="A0AA92C465"/>
<dbReference type="PANTHER" id="PTHR43537">
    <property type="entry name" value="TRANSCRIPTIONAL REGULATOR, GNTR FAMILY"/>
    <property type="match status" value="1"/>
</dbReference>
<evidence type="ECO:0000256" key="3">
    <source>
        <dbReference type="ARBA" id="ARBA00023163"/>
    </source>
</evidence>
<dbReference type="Gene3D" id="1.10.10.10">
    <property type="entry name" value="Winged helix-like DNA-binding domain superfamily/Winged helix DNA-binding domain"/>
    <property type="match status" value="1"/>
</dbReference>
<dbReference type="Gene3D" id="1.20.120.530">
    <property type="entry name" value="GntR ligand-binding domain-like"/>
    <property type="match status" value="1"/>
</dbReference>
<dbReference type="GO" id="GO:0003677">
    <property type="term" value="F:DNA binding"/>
    <property type="evidence" value="ECO:0007669"/>
    <property type="project" value="UniProtKB-KW"/>
</dbReference>
<dbReference type="SUPFAM" id="SSF48008">
    <property type="entry name" value="GntR ligand-binding domain-like"/>
    <property type="match status" value="1"/>
</dbReference>
<dbReference type="InterPro" id="IPR000524">
    <property type="entry name" value="Tscrpt_reg_HTH_GntR"/>
</dbReference>
<dbReference type="SMART" id="SM00345">
    <property type="entry name" value="HTH_GNTR"/>
    <property type="match status" value="1"/>
</dbReference>
<proteinExistence type="predicted"/>